<evidence type="ECO:0000259" key="6">
    <source>
        <dbReference type="PROSITE" id="PS50110"/>
    </source>
</evidence>
<dbReference type="InterPro" id="IPR001789">
    <property type="entry name" value="Sig_transdc_resp-reg_receiver"/>
</dbReference>
<keyword evidence="4" id="KW-0597">Phosphoprotein</keyword>
<organism evidence="7 8">
    <name type="scientific">Nocardioides luti</name>
    <dbReference type="NCBI Taxonomy" id="2761101"/>
    <lineage>
        <taxon>Bacteria</taxon>
        <taxon>Bacillati</taxon>
        <taxon>Actinomycetota</taxon>
        <taxon>Actinomycetes</taxon>
        <taxon>Propionibacteriales</taxon>
        <taxon>Nocardioidaceae</taxon>
        <taxon>Nocardioides</taxon>
    </lineage>
</organism>
<evidence type="ECO:0000256" key="2">
    <source>
        <dbReference type="ARBA" id="ARBA00023125"/>
    </source>
</evidence>
<reference evidence="7 8" key="1">
    <citation type="submission" date="2020-08" db="EMBL/GenBank/DDBJ databases">
        <authorList>
            <person name="Seo M.-J."/>
        </authorList>
    </citation>
    <scope>NUCLEOTIDE SEQUENCE [LARGE SCALE GENOMIC DNA]</scope>
    <source>
        <strain evidence="7 8">KIGAM211</strain>
    </source>
</reference>
<proteinExistence type="predicted"/>
<dbReference type="InterPro" id="IPR016032">
    <property type="entry name" value="Sig_transdc_resp-reg_C-effctor"/>
</dbReference>
<dbReference type="EMBL" id="JACKXE010000001">
    <property type="protein sequence ID" value="MBB6626055.1"/>
    <property type="molecule type" value="Genomic_DNA"/>
</dbReference>
<dbReference type="PRINTS" id="PR00038">
    <property type="entry name" value="HTHLUXR"/>
</dbReference>
<evidence type="ECO:0000313" key="7">
    <source>
        <dbReference type="EMBL" id="MBB6626055.1"/>
    </source>
</evidence>
<name>A0A7X0V9A8_9ACTN</name>
<dbReference type="AlphaFoldDB" id="A0A7X0V9A8"/>
<feature type="domain" description="Response regulatory" evidence="6">
    <location>
        <begin position="19"/>
        <end position="128"/>
    </location>
</feature>
<gene>
    <name evidence="7" type="ORF">H5V45_01860</name>
</gene>
<dbReference type="Gene3D" id="3.40.50.2300">
    <property type="match status" value="1"/>
</dbReference>
<dbReference type="InterPro" id="IPR000792">
    <property type="entry name" value="Tscrpt_reg_LuxR_C"/>
</dbReference>
<sequence>MHDPAGHDPAGPAPTDPIRVAVLDESELLVSGLRSMLAARTDRVVVVPLGHREAIPDDVDVVLYDVVRRTSNGPSLRALAQTSAARVVVFSWHADCPGVAHALRAGAAGFLAKTATAAEVLDALEDVHAGRPIRHVARGPRCPLHHGAVGTPSGLSAREAEVLDLIARGRSNQEIADACFLSVNSVKTYVRTAYRKIGVERRTHAVAWALAHGLGAGGPAGGRAPTSQH</sequence>
<dbReference type="PANTHER" id="PTHR44688">
    <property type="entry name" value="DNA-BINDING TRANSCRIPTIONAL ACTIVATOR DEVR_DOSR"/>
    <property type="match status" value="1"/>
</dbReference>
<dbReference type="CDD" id="cd06170">
    <property type="entry name" value="LuxR_C_like"/>
    <property type="match status" value="1"/>
</dbReference>
<evidence type="ECO:0000256" key="3">
    <source>
        <dbReference type="ARBA" id="ARBA00023163"/>
    </source>
</evidence>
<comment type="caution">
    <text evidence="7">The sequence shown here is derived from an EMBL/GenBank/DDBJ whole genome shotgun (WGS) entry which is preliminary data.</text>
</comment>
<evidence type="ECO:0000256" key="4">
    <source>
        <dbReference type="PROSITE-ProRule" id="PRU00169"/>
    </source>
</evidence>
<dbReference type="PROSITE" id="PS50110">
    <property type="entry name" value="RESPONSE_REGULATORY"/>
    <property type="match status" value="1"/>
</dbReference>
<dbReference type="RefSeq" id="WP_185251368.1">
    <property type="nucleotide sequence ID" value="NZ_JACKXE010000001.1"/>
</dbReference>
<dbReference type="PROSITE" id="PS50043">
    <property type="entry name" value="HTH_LUXR_2"/>
    <property type="match status" value="1"/>
</dbReference>
<keyword evidence="8" id="KW-1185">Reference proteome</keyword>
<dbReference type="SUPFAM" id="SSF46894">
    <property type="entry name" value="C-terminal effector domain of the bipartite response regulators"/>
    <property type="match status" value="1"/>
</dbReference>
<dbReference type="Proteomes" id="UP000523955">
    <property type="component" value="Unassembled WGS sequence"/>
</dbReference>
<dbReference type="SUPFAM" id="SSF52172">
    <property type="entry name" value="CheY-like"/>
    <property type="match status" value="1"/>
</dbReference>
<keyword evidence="2" id="KW-0238">DNA-binding</keyword>
<keyword evidence="3" id="KW-0804">Transcription</keyword>
<feature type="modified residue" description="4-aspartylphosphate" evidence="4">
    <location>
        <position position="65"/>
    </location>
</feature>
<protein>
    <submittedName>
        <fullName evidence="7">Response regulator transcription factor</fullName>
    </submittedName>
</protein>
<evidence type="ECO:0000313" key="8">
    <source>
        <dbReference type="Proteomes" id="UP000523955"/>
    </source>
</evidence>
<dbReference type="GO" id="GO:0006355">
    <property type="term" value="P:regulation of DNA-templated transcription"/>
    <property type="evidence" value="ECO:0007669"/>
    <property type="project" value="InterPro"/>
</dbReference>
<dbReference type="PANTHER" id="PTHR44688:SF16">
    <property type="entry name" value="DNA-BINDING TRANSCRIPTIONAL ACTIVATOR DEVR_DOSR"/>
    <property type="match status" value="1"/>
</dbReference>
<dbReference type="GO" id="GO:0000160">
    <property type="term" value="P:phosphorelay signal transduction system"/>
    <property type="evidence" value="ECO:0007669"/>
    <property type="project" value="InterPro"/>
</dbReference>
<dbReference type="SMART" id="SM00448">
    <property type="entry name" value="REC"/>
    <property type="match status" value="1"/>
</dbReference>
<accession>A0A7X0V9A8</accession>
<keyword evidence="1" id="KW-0805">Transcription regulation</keyword>
<dbReference type="SMART" id="SM00421">
    <property type="entry name" value="HTH_LUXR"/>
    <property type="match status" value="1"/>
</dbReference>
<feature type="domain" description="HTH luxR-type" evidence="5">
    <location>
        <begin position="148"/>
        <end position="213"/>
    </location>
</feature>
<evidence type="ECO:0000259" key="5">
    <source>
        <dbReference type="PROSITE" id="PS50043"/>
    </source>
</evidence>
<dbReference type="InterPro" id="IPR011006">
    <property type="entry name" value="CheY-like_superfamily"/>
</dbReference>
<evidence type="ECO:0000256" key="1">
    <source>
        <dbReference type="ARBA" id="ARBA00023015"/>
    </source>
</evidence>
<dbReference type="Pfam" id="PF00196">
    <property type="entry name" value="GerE"/>
    <property type="match status" value="1"/>
</dbReference>
<dbReference type="GO" id="GO:0003677">
    <property type="term" value="F:DNA binding"/>
    <property type="evidence" value="ECO:0007669"/>
    <property type="project" value="UniProtKB-KW"/>
</dbReference>